<comment type="similarity">
    <text evidence="3">In the N-terminal section; belongs to the glycosyltransferase 51 family.</text>
</comment>
<feature type="compositionally biased region" description="Low complexity" evidence="12">
    <location>
        <begin position="718"/>
        <end position="729"/>
    </location>
</feature>
<keyword evidence="13" id="KW-0472">Membrane</keyword>
<evidence type="ECO:0000256" key="3">
    <source>
        <dbReference type="ARBA" id="ARBA00007739"/>
    </source>
</evidence>
<feature type="domain" description="Penicillin-binding protein transpeptidase" evidence="14">
    <location>
        <begin position="429"/>
        <end position="661"/>
    </location>
</feature>
<evidence type="ECO:0000313" key="17">
    <source>
        <dbReference type="Proteomes" id="UP001595536"/>
    </source>
</evidence>
<evidence type="ECO:0000313" key="16">
    <source>
        <dbReference type="EMBL" id="MFC3267003.1"/>
    </source>
</evidence>
<evidence type="ECO:0000259" key="15">
    <source>
        <dbReference type="Pfam" id="PF00912"/>
    </source>
</evidence>
<keyword evidence="5" id="KW-0645">Protease</keyword>
<feature type="transmembrane region" description="Helical" evidence="13">
    <location>
        <begin position="121"/>
        <end position="144"/>
    </location>
</feature>
<evidence type="ECO:0000256" key="2">
    <source>
        <dbReference type="ARBA" id="ARBA00007090"/>
    </source>
</evidence>
<accession>A0ABV7LIK8</accession>
<feature type="compositionally biased region" description="Low complexity" evidence="12">
    <location>
        <begin position="79"/>
        <end position="88"/>
    </location>
</feature>
<sequence length="752" mass="79978">MARSNGHDRVEPHFGPTREDEVSAGAPAAPAPVDPERDRPPRRDRPGGARRTEPAFGPPAAERHDGPAGGFAPEPPPARAARQGALRRVANRKAKSGGRGPARNASKPQKARRRRSFIGHLFRLGLTLCFAGALAVLGVVAYHFSLLPPLDQLTVPKRAPNVAILAADGSLIANKGDMGGREVRISELPPYVPKAFVAIEDRRFYEHHGVDPLGVARAMLRNVSRGGISQGGSTLTQQLAKNLFLTQDRTLSRKIQEVILSLWLEQRYTKDQILEMYMNRVYFGAGAYGVEAAAHRYFGKPAKDLTLAEAAMLAGLVQAPARLAPTRNPEGAQSRARLVLAAMADEGFITERQAKNALMTPAVAVKPGAGRSASYAADYVMEVLDDFVGKIDRDVVVHTTIDMPLQTAAEAALNEELGRQGGRLGATQGAVVTLAADGAVKALVGGRNYADSQFNRATRARRQPGSVFKPFVYLAALEAGLTPDTVRDDSPVSVGDWSPANFSRRYSGPVTLMTAMAHSLNTIPVKLALELGPKQVVRAAQRLGVTSPLAANASIALGTSEVTPLELTAAYAAFANGGIGVVPYVIESVSTPDGKNIYKRMPNSLGPVINPRVEGMINAMLRAVTTSGTASKAKLPGWDVGGKTGTSQDFRDAWFVGFTNQLVTTVWIGNDDNSPMKRVTGGSLPLDVWNRVMPVASRNLKPGPLPGVPWIPAPPPAGLVAASQPDAGQAPPPAVAAPPRREPNFFERLFGG</sequence>
<feature type="compositionally biased region" description="Basic and acidic residues" evidence="12">
    <location>
        <begin position="1"/>
        <end position="21"/>
    </location>
</feature>
<dbReference type="InterPro" id="IPR001264">
    <property type="entry name" value="Glyco_trans_51"/>
</dbReference>
<evidence type="ECO:0000256" key="5">
    <source>
        <dbReference type="ARBA" id="ARBA00022670"/>
    </source>
</evidence>
<keyword evidence="13" id="KW-1133">Transmembrane helix</keyword>
<dbReference type="PANTHER" id="PTHR32282">
    <property type="entry name" value="BINDING PROTEIN TRANSPEPTIDASE, PUTATIVE-RELATED"/>
    <property type="match status" value="1"/>
</dbReference>
<dbReference type="EC" id="2.4.99.28" evidence="10"/>
<dbReference type="RefSeq" id="WP_376832222.1">
    <property type="nucleotide sequence ID" value="NZ_JBHLWR010000006.1"/>
</dbReference>
<comment type="similarity">
    <text evidence="2">In the C-terminal section; belongs to the transpeptidase family.</text>
</comment>
<evidence type="ECO:0000256" key="6">
    <source>
        <dbReference type="ARBA" id="ARBA00022676"/>
    </source>
</evidence>
<evidence type="ECO:0000259" key="14">
    <source>
        <dbReference type="Pfam" id="PF00905"/>
    </source>
</evidence>
<dbReference type="SUPFAM" id="SSF53955">
    <property type="entry name" value="Lysozyme-like"/>
    <property type="match status" value="1"/>
</dbReference>
<dbReference type="InterPro" id="IPR012338">
    <property type="entry name" value="Beta-lactam/transpept-like"/>
</dbReference>
<evidence type="ECO:0000256" key="11">
    <source>
        <dbReference type="ARBA" id="ARBA00049902"/>
    </source>
</evidence>
<dbReference type="EMBL" id="JBHRUV010000070">
    <property type="protein sequence ID" value="MFC3267003.1"/>
    <property type="molecule type" value="Genomic_DNA"/>
</dbReference>
<dbReference type="Gene3D" id="3.40.710.10">
    <property type="entry name" value="DD-peptidase/beta-lactamase superfamily"/>
    <property type="match status" value="1"/>
</dbReference>
<evidence type="ECO:0000256" key="9">
    <source>
        <dbReference type="ARBA" id="ARBA00023268"/>
    </source>
</evidence>
<comment type="catalytic activity">
    <reaction evidence="11">
        <text>[GlcNAc-(1-&gt;4)-Mur2Ac(oyl-L-Ala-gamma-D-Glu-L-Lys-D-Ala-D-Ala)](n)-di-trans,octa-cis-undecaprenyl diphosphate + beta-D-GlcNAc-(1-&gt;4)-Mur2Ac(oyl-L-Ala-gamma-D-Glu-L-Lys-D-Ala-D-Ala)-di-trans,octa-cis-undecaprenyl diphosphate = [GlcNAc-(1-&gt;4)-Mur2Ac(oyl-L-Ala-gamma-D-Glu-L-Lys-D-Ala-D-Ala)](n+1)-di-trans,octa-cis-undecaprenyl diphosphate + di-trans,octa-cis-undecaprenyl diphosphate + H(+)</text>
        <dbReference type="Rhea" id="RHEA:23708"/>
        <dbReference type="Rhea" id="RHEA-COMP:9602"/>
        <dbReference type="Rhea" id="RHEA-COMP:9603"/>
        <dbReference type="ChEBI" id="CHEBI:15378"/>
        <dbReference type="ChEBI" id="CHEBI:58405"/>
        <dbReference type="ChEBI" id="CHEBI:60033"/>
        <dbReference type="ChEBI" id="CHEBI:78435"/>
        <dbReference type="EC" id="2.4.99.28"/>
    </reaction>
</comment>
<keyword evidence="8" id="KW-0378">Hydrolase</keyword>
<keyword evidence="9" id="KW-0511">Multifunctional enzyme</keyword>
<dbReference type="GO" id="GO:0016757">
    <property type="term" value="F:glycosyltransferase activity"/>
    <property type="evidence" value="ECO:0007669"/>
    <property type="project" value="UniProtKB-KW"/>
</dbReference>
<keyword evidence="6 16" id="KW-0328">Glycosyltransferase</keyword>
<dbReference type="InterPro" id="IPR023346">
    <property type="entry name" value="Lysozyme-like_dom_sf"/>
</dbReference>
<keyword evidence="17" id="KW-1185">Reference proteome</keyword>
<dbReference type="SUPFAM" id="SSF56601">
    <property type="entry name" value="beta-lactamase/transpeptidase-like"/>
    <property type="match status" value="1"/>
</dbReference>
<name>A0ABV7LIK8_9HYPH</name>
<evidence type="ECO:0000256" key="7">
    <source>
        <dbReference type="ARBA" id="ARBA00022679"/>
    </source>
</evidence>
<proteinExistence type="inferred from homology"/>
<feature type="region of interest" description="Disordered" evidence="12">
    <location>
        <begin position="1"/>
        <end position="112"/>
    </location>
</feature>
<evidence type="ECO:0000256" key="10">
    <source>
        <dbReference type="ARBA" id="ARBA00044770"/>
    </source>
</evidence>
<evidence type="ECO:0000256" key="12">
    <source>
        <dbReference type="SAM" id="MobiDB-lite"/>
    </source>
</evidence>
<dbReference type="Proteomes" id="UP001595536">
    <property type="component" value="Unassembled WGS sequence"/>
</dbReference>
<gene>
    <name evidence="16" type="ORF">ACFOEX_11670</name>
</gene>
<evidence type="ECO:0000256" key="4">
    <source>
        <dbReference type="ARBA" id="ARBA00022645"/>
    </source>
</evidence>
<evidence type="ECO:0000256" key="1">
    <source>
        <dbReference type="ARBA" id="ARBA00004752"/>
    </source>
</evidence>
<protein>
    <recommendedName>
        <fullName evidence="10">peptidoglycan glycosyltransferase</fullName>
        <ecNumber evidence="10">2.4.99.28</ecNumber>
    </recommendedName>
</protein>
<dbReference type="PANTHER" id="PTHR32282:SF33">
    <property type="entry name" value="PEPTIDOGLYCAN GLYCOSYLTRANSFERASE"/>
    <property type="match status" value="1"/>
</dbReference>
<comment type="pathway">
    <text evidence="1">Cell wall biogenesis; peptidoglycan biosynthesis.</text>
</comment>
<feature type="domain" description="Glycosyl transferase family 51" evidence="15">
    <location>
        <begin position="181"/>
        <end position="343"/>
    </location>
</feature>
<keyword evidence="7 16" id="KW-0808">Transferase</keyword>
<dbReference type="InterPro" id="IPR001460">
    <property type="entry name" value="PCN-bd_Tpept"/>
</dbReference>
<dbReference type="InterPro" id="IPR036950">
    <property type="entry name" value="PBP_transglycosylase"/>
</dbReference>
<keyword evidence="4" id="KW-0121">Carboxypeptidase</keyword>
<dbReference type="Pfam" id="PF00912">
    <property type="entry name" value="Transgly"/>
    <property type="match status" value="1"/>
</dbReference>
<organism evidence="16 17">
    <name type="scientific">Camelimonas abortus</name>
    <dbReference type="NCBI Taxonomy" id="1017184"/>
    <lineage>
        <taxon>Bacteria</taxon>
        <taxon>Pseudomonadati</taxon>
        <taxon>Pseudomonadota</taxon>
        <taxon>Alphaproteobacteria</taxon>
        <taxon>Hyphomicrobiales</taxon>
        <taxon>Chelatococcaceae</taxon>
        <taxon>Camelimonas</taxon>
    </lineage>
</organism>
<dbReference type="InterPro" id="IPR050396">
    <property type="entry name" value="Glycosyltr_51/Transpeptidase"/>
</dbReference>
<feature type="compositionally biased region" description="Basic and acidic residues" evidence="12">
    <location>
        <begin position="34"/>
        <end position="53"/>
    </location>
</feature>
<comment type="caution">
    <text evidence="16">The sequence shown here is derived from an EMBL/GenBank/DDBJ whole genome shotgun (WGS) entry which is preliminary data.</text>
</comment>
<dbReference type="Gene3D" id="1.10.3810.10">
    <property type="entry name" value="Biosynthetic peptidoglycan transglycosylase-like"/>
    <property type="match status" value="1"/>
</dbReference>
<evidence type="ECO:0000256" key="13">
    <source>
        <dbReference type="SAM" id="Phobius"/>
    </source>
</evidence>
<keyword evidence="13" id="KW-0812">Transmembrane</keyword>
<evidence type="ECO:0000256" key="8">
    <source>
        <dbReference type="ARBA" id="ARBA00022801"/>
    </source>
</evidence>
<reference evidence="17" key="1">
    <citation type="journal article" date="2019" name="Int. J. Syst. Evol. Microbiol.">
        <title>The Global Catalogue of Microorganisms (GCM) 10K type strain sequencing project: providing services to taxonomists for standard genome sequencing and annotation.</title>
        <authorList>
            <consortium name="The Broad Institute Genomics Platform"/>
            <consortium name="The Broad Institute Genome Sequencing Center for Infectious Disease"/>
            <person name="Wu L."/>
            <person name="Ma J."/>
        </authorList>
    </citation>
    <scope>NUCLEOTIDE SEQUENCE [LARGE SCALE GENOMIC DNA]</scope>
    <source>
        <strain evidence="17">CCM 7941</strain>
    </source>
</reference>
<feature type="region of interest" description="Disordered" evidence="12">
    <location>
        <begin position="717"/>
        <end position="743"/>
    </location>
</feature>
<dbReference type="Pfam" id="PF00905">
    <property type="entry name" value="Transpeptidase"/>
    <property type="match status" value="1"/>
</dbReference>
<dbReference type="NCBIfam" id="TIGR02074">
    <property type="entry name" value="PBP_1a_fam"/>
    <property type="match status" value="1"/>
</dbReference>